<evidence type="ECO:0000256" key="1">
    <source>
        <dbReference type="ARBA" id="ARBA00004651"/>
    </source>
</evidence>
<keyword evidence="4 7" id="KW-0812">Transmembrane</keyword>
<feature type="transmembrane region" description="Helical" evidence="7">
    <location>
        <begin position="196"/>
        <end position="218"/>
    </location>
</feature>
<gene>
    <name evidence="8" type="ORF">GCM10023167_03670</name>
</gene>
<keyword evidence="5 7" id="KW-1133">Transmembrane helix</keyword>
<feature type="transmembrane region" description="Helical" evidence="7">
    <location>
        <begin position="45"/>
        <end position="62"/>
    </location>
</feature>
<feature type="transmembrane region" description="Helical" evidence="7">
    <location>
        <begin position="277"/>
        <end position="298"/>
    </location>
</feature>
<evidence type="ECO:0000313" key="9">
    <source>
        <dbReference type="Proteomes" id="UP001500642"/>
    </source>
</evidence>
<evidence type="ECO:0000256" key="7">
    <source>
        <dbReference type="SAM" id="Phobius"/>
    </source>
</evidence>
<feature type="transmembrane region" description="Helical" evidence="7">
    <location>
        <begin position="74"/>
        <end position="93"/>
    </location>
</feature>
<evidence type="ECO:0000256" key="6">
    <source>
        <dbReference type="ARBA" id="ARBA00023136"/>
    </source>
</evidence>
<feature type="transmembrane region" description="Helical" evidence="7">
    <location>
        <begin position="335"/>
        <end position="355"/>
    </location>
</feature>
<dbReference type="RefSeq" id="WP_137318724.1">
    <property type="nucleotide sequence ID" value="NZ_BAABGL010000002.1"/>
</dbReference>
<dbReference type="PANTHER" id="PTHR30106:SF2">
    <property type="entry name" value="UPF0324 INNER MEMBRANE PROTEIN YEIH"/>
    <property type="match status" value="1"/>
</dbReference>
<evidence type="ECO:0000256" key="5">
    <source>
        <dbReference type="ARBA" id="ARBA00022989"/>
    </source>
</evidence>
<name>A0ABP8J2B5_9MICO</name>
<accession>A0ABP8J2B5</accession>
<keyword evidence="3" id="KW-1003">Cell membrane</keyword>
<feature type="transmembrane region" description="Helical" evidence="7">
    <location>
        <begin position="304"/>
        <end position="323"/>
    </location>
</feature>
<keyword evidence="9" id="KW-1185">Reference proteome</keyword>
<protein>
    <submittedName>
        <fullName evidence="8">Sulfate exporter family transporter</fullName>
    </submittedName>
</protein>
<dbReference type="EMBL" id="BAABGL010000002">
    <property type="protein sequence ID" value="GAA4383785.1"/>
    <property type="molecule type" value="Genomic_DNA"/>
</dbReference>
<proteinExistence type="inferred from homology"/>
<sequence>MPSDPTTLPRSSARIARLRELAPGAGLAALGAAAAVGIGALLPTVSALLVAIVLGMLVRNLATLPPRVEPGLNFAAKHVLRAGIVLLGLQLVLGDILGLGTGVVLTVVAVVAVGFAATLLAGRLLRLSSTQTLLIASGFSICGAAAVAAVDGVIRTEDEEEVVTAVALVVVFGTLMIPALPLAAAALGLTEAQTGLWAGASVHEVAQVVAIGGSLGAAALSAAVLVKLARVLLLAPVMMIIAVRQRRVILAARTSEATRTSDAGTDDAPSLPPLVPLFVLGFLAMVALRSTGIVPLLVVDAAAIAQTALLAAAMFALGTGVRLSIVKRVGARPFALAALSTLAVAATGLTGVLLAA</sequence>
<evidence type="ECO:0000256" key="3">
    <source>
        <dbReference type="ARBA" id="ARBA00022475"/>
    </source>
</evidence>
<dbReference type="PANTHER" id="PTHR30106">
    <property type="entry name" value="INNER MEMBRANE PROTEIN YEIH-RELATED"/>
    <property type="match status" value="1"/>
</dbReference>
<keyword evidence="6 7" id="KW-0472">Membrane</keyword>
<feature type="transmembrane region" description="Helical" evidence="7">
    <location>
        <begin position="224"/>
        <end position="243"/>
    </location>
</feature>
<feature type="transmembrane region" description="Helical" evidence="7">
    <location>
        <begin position="166"/>
        <end position="189"/>
    </location>
</feature>
<reference evidence="9" key="1">
    <citation type="journal article" date="2019" name="Int. J. Syst. Evol. Microbiol.">
        <title>The Global Catalogue of Microorganisms (GCM) 10K type strain sequencing project: providing services to taxonomists for standard genome sequencing and annotation.</title>
        <authorList>
            <consortium name="The Broad Institute Genomics Platform"/>
            <consortium name="The Broad Institute Genome Sequencing Center for Infectious Disease"/>
            <person name="Wu L."/>
            <person name="Ma J."/>
        </authorList>
    </citation>
    <scope>NUCLEOTIDE SEQUENCE [LARGE SCALE GENOMIC DNA]</scope>
    <source>
        <strain evidence="9">JCM 17808</strain>
    </source>
</reference>
<comment type="subcellular location">
    <subcellularLocation>
        <location evidence="1">Cell membrane</location>
        <topology evidence="1">Multi-pass membrane protein</topology>
    </subcellularLocation>
</comment>
<dbReference type="Pfam" id="PF03601">
    <property type="entry name" value="Cons_hypoth698"/>
    <property type="match status" value="1"/>
</dbReference>
<evidence type="ECO:0000313" key="8">
    <source>
        <dbReference type="EMBL" id="GAA4383785.1"/>
    </source>
</evidence>
<feature type="transmembrane region" description="Helical" evidence="7">
    <location>
        <begin position="99"/>
        <end position="121"/>
    </location>
</feature>
<organism evidence="8 9">
    <name type="scientific">Brevibacterium pityocampae</name>
    <dbReference type="NCBI Taxonomy" id="506594"/>
    <lineage>
        <taxon>Bacteria</taxon>
        <taxon>Bacillati</taxon>
        <taxon>Actinomycetota</taxon>
        <taxon>Actinomycetes</taxon>
        <taxon>Micrococcales</taxon>
        <taxon>Brevibacteriaceae</taxon>
        <taxon>Brevibacterium</taxon>
    </lineage>
</organism>
<comment type="caution">
    <text evidence="8">The sequence shown here is derived from an EMBL/GenBank/DDBJ whole genome shotgun (WGS) entry which is preliminary data.</text>
</comment>
<evidence type="ECO:0000256" key="4">
    <source>
        <dbReference type="ARBA" id="ARBA00022692"/>
    </source>
</evidence>
<comment type="similarity">
    <text evidence="2">Belongs to the UPF0324 family.</text>
</comment>
<feature type="transmembrane region" description="Helical" evidence="7">
    <location>
        <begin position="133"/>
        <end position="154"/>
    </location>
</feature>
<dbReference type="Proteomes" id="UP001500642">
    <property type="component" value="Unassembled WGS sequence"/>
</dbReference>
<evidence type="ECO:0000256" key="2">
    <source>
        <dbReference type="ARBA" id="ARBA00007977"/>
    </source>
</evidence>
<dbReference type="InterPro" id="IPR018383">
    <property type="entry name" value="UPF0324_pro"/>
</dbReference>